<dbReference type="SUPFAM" id="SSF53474">
    <property type="entry name" value="alpha/beta-Hydrolases"/>
    <property type="match status" value="1"/>
</dbReference>
<dbReference type="Pfam" id="PF00930">
    <property type="entry name" value="DPPIV_N"/>
    <property type="match status" value="1"/>
</dbReference>
<dbReference type="Gene3D" id="3.40.50.1820">
    <property type="entry name" value="alpha/beta hydrolase"/>
    <property type="match status" value="1"/>
</dbReference>
<dbReference type="InterPro" id="IPR029058">
    <property type="entry name" value="AB_hydrolase_fold"/>
</dbReference>
<evidence type="ECO:0000313" key="3">
    <source>
        <dbReference type="EMBL" id="CAK9237382.1"/>
    </source>
</evidence>
<feature type="domain" description="Dipeptidylpeptidase IV N-terminal" evidence="2">
    <location>
        <begin position="121"/>
        <end position="463"/>
    </location>
</feature>
<dbReference type="PANTHER" id="PTHR11731:SF193">
    <property type="entry name" value="DIPEPTIDYL PEPTIDASE 9"/>
    <property type="match status" value="1"/>
</dbReference>
<proteinExistence type="predicted"/>
<gene>
    <name evidence="3" type="ORF">CSSPTR1EN2_LOCUS23675</name>
</gene>
<dbReference type="EMBL" id="OZ019901">
    <property type="protein sequence ID" value="CAK9237382.1"/>
    <property type="molecule type" value="Genomic_DNA"/>
</dbReference>
<reference evidence="3" key="1">
    <citation type="submission" date="2024-02" db="EMBL/GenBank/DDBJ databases">
        <authorList>
            <consortium name="ELIXIR-Norway"/>
            <consortium name="Elixir Norway"/>
        </authorList>
    </citation>
    <scope>NUCLEOTIDE SEQUENCE</scope>
</reference>
<dbReference type="PANTHER" id="PTHR11731">
    <property type="entry name" value="PROTEASE FAMILY S9B,C DIPEPTIDYL-PEPTIDASE IV-RELATED"/>
    <property type="match status" value="1"/>
</dbReference>
<dbReference type="InterPro" id="IPR001375">
    <property type="entry name" value="Peptidase_S9_cat"/>
</dbReference>
<protein>
    <submittedName>
        <fullName evidence="3">Uncharacterized protein</fullName>
    </submittedName>
</protein>
<dbReference type="Gene3D" id="2.140.10.30">
    <property type="entry name" value="Dipeptidylpeptidase IV, N-terminal domain"/>
    <property type="match status" value="1"/>
</dbReference>
<dbReference type="InterPro" id="IPR050278">
    <property type="entry name" value="Serine_Prot_S9B/DPPIV"/>
</dbReference>
<organism evidence="3 4">
    <name type="scientific">Sphagnum troendelagicum</name>
    <dbReference type="NCBI Taxonomy" id="128251"/>
    <lineage>
        <taxon>Eukaryota</taxon>
        <taxon>Viridiplantae</taxon>
        <taxon>Streptophyta</taxon>
        <taxon>Embryophyta</taxon>
        <taxon>Bryophyta</taxon>
        <taxon>Sphagnophytina</taxon>
        <taxon>Sphagnopsida</taxon>
        <taxon>Sphagnales</taxon>
        <taxon>Sphagnaceae</taxon>
        <taxon>Sphagnum</taxon>
    </lineage>
</organism>
<dbReference type="Pfam" id="PF00326">
    <property type="entry name" value="Peptidase_S9"/>
    <property type="match status" value="1"/>
</dbReference>
<accession>A0ABP0V485</accession>
<evidence type="ECO:0000313" key="4">
    <source>
        <dbReference type="Proteomes" id="UP001497512"/>
    </source>
</evidence>
<dbReference type="SUPFAM" id="SSF82171">
    <property type="entry name" value="DPP6 N-terminal domain-like"/>
    <property type="match status" value="1"/>
</dbReference>
<evidence type="ECO:0000259" key="2">
    <source>
        <dbReference type="Pfam" id="PF00930"/>
    </source>
</evidence>
<sequence length="749" mass="83478">MPSTTCQAHGDECTHFRIEDIVQYPLPGYVAPASVAFSPDDKLVSYLYSPDNTLSRKVFAFDPVTCVRHLLVNPPGGGVDEGNLSTAEKLRRERLRERGLGVTRYEWAKGGVGARLMVPLPGGIYVQDGAELRLRLASSPRSPILDPQLSPDGCSIAYVRDDELFILPISNGEPKQITFGARETGKTHGLAEYIAQEEMERRTGFWWSPDSQSIAFAEVDATGIPPFRIMHQGKPKVGVEAQEDHAYPFAGHANVKLCLAVVPISGGNTTWMDLHVGKGGKEGEEEEYLARVTWLSENFLTAQVQNRAQTKVKILKFDIQTGRREVLLVEENNVWVNLHDCFTPLRKGQGQLQGGFIWASEQTGYRHLYLHDGRGAQLGAITQGSWIVEQVAGVDETAGIVYFTATCDSPLETHLYSANLYVESTSPPLKPKRLTEGKGRHIVVLDHHMQRFVDIHDSLESPPRVLLCSLEDGTILVSIYEQPAPTPHTGRFQLVPPEILTIIASDGTELHGAVYKPDAAQFGQPPYRAVVSVYGGPNVQTVCNSWMNTVDMRAQYLRSRGILVWKLDNRGSARRGLMFEGAVKHNLGKVDVEDQQAGVQWLISQGLVHPKSVGIYGWSYGGYMAAMALARYPEMFQCAVAGAPVTAWDGYDTHYTEKYMGSPASDPVRFDKSSVMYHVHQIRGKLLLVHGMIDENVHFRHTARLINALTAAAKEYELLLFPDERHMPRGLRDRMYMEERICNFLERNL</sequence>
<feature type="domain" description="Peptidase S9 prolyl oligopeptidase catalytic" evidence="1">
    <location>
        <begin position="550"/>
        <end position="749"/>
    </location>
</feature>
<dbReference type="Proteomes" id="UP001497512">
    <property type="component" value="Chromosome 9"/>
</dbReference>
<dbReference type="InterPro" id="IPR002469">
    <property type="entry name" value="Peptidase_S9B_N"/>
</dbReference>
<evidence type="ECO:0000259" key="1">
    <source>
        <dbReference type="Pfam" id="PF00326"/>
    </source>
</evidence>
<keyword evidence="4" id="KW-1185">Reference proteome</keyword>
<name>A0ABP0V485_9BRYO</name>